<protein>
    <submittedName>
        <fullName evidence="3">Cysteine hydrolase</fullName>
    </submittedName>
</protein>
<feature type="domain" description="Isochorismatase-like" evidence="2">
    <location>
        <begin position="10"/>
        <end position="181"/>
    </location>
</feature>
<reference evidence="3" key="1">
    <citation type="submission" date="2022-08" db="EMBL/GenBank/DDBJ databases">
        <authorList>
            <person name="Li F."/>
        </authorList>
    </citation>
    <scope>NUCLEOTIDE SEQUENCE</scope>
    <source>
        <strain evidence="3">MQZ15Z-1</strain>
    </source>
</reference>
<comment type="caution">
    <text evidence="3">The sequence shown here is derived from an EMBL/GenBank/DDBJ whole genome shotgun (WGS) entry which is preliminary data.</text>
</comment>
<evidence type="ECO:0000259" key="2">
    <source>
        <dbReference type="Pfam" id="PF00857"/>
    </source>
</evidence>
<dbReference type="PANTHER" id="PTHR43540">
    <property type="entry name" value="PEROXYUREIDOACRYLATE/UREIDOACRYLATE AMIDOHYDROLASE-RELATED"/>
    <property type="match status" value="1"/>
</dbReference>
<organism evidence="3 4">
    <name type="scientific">Ancylobacter mangrovi</name>
    <dbReference type="NCBI Taxonomy" id="2972472"/>
    <lineage>
        <taxon>Bacteria</taxon>
        <taxon>Pseudomonadati</taxon>
        <taxon>Pseudomonadota</taxon>
        <taxon>Alphaproteobacteria</taxon>
        <taxon>Hyphomicrobiales</taxon>
        <taxon>Xanthobacteraceae</taxon>
        <taxon>Ancylobacter</taxon>
    </lineage>
</organism>
<dbReference type="PANTHER" id="PTHR43540:SF6">
    <property type="entry name" value="ISOCHORISMATASE-LIKE DOMAIN-CONTAINING PROTEIN"/>
    <property type="match status" value="1"/>
</dbReference>
<evidence type="ECO:0000256" key="1">
    <source>
        <dbReference type="ARBA" id="ARBA00022801"/>
    </source>
</evidence>
<evidence type="ECO:0000313" key="4">
    <source>
        <dbReference type="Proteomes" id="UP001151088"/>
    </source>
</evidence>
<dbReference type="Gene3D" id="3.40.50.850">
    <property type="entry name" value="Isochorismatase-like"/>
    <property type="match status" value="1"/>
</dbReference>
<name>A0A9X2T418_9HYPH</name>
<dbReference type="Pfam" id="PF00857">
    <property type="entry name" value="Isochorismatase"/>
    <property type="match status" value="1"/>
</dbReference>
<dbReference type="RefSeq" id="WP_258730955.1">
    <property type="nucleotide sequence ID" value="NZ_JANTHZ010000001.1"/>
</dbReference>
<dbReference type="InterPro" id="IPR050272">
    <property type="entry name" value="Isochorismatase-like_hydrls"/>
</dbReference>
<gene>
    <name evidence="3" type="ORF">NVS89_02765</name>
</gene>
<sequence length="199" mass="21879">MTERRASAFHLCLDMQRLFSPRGAWANAWMAGVLPNIAAICESFAGRTVFTRFIPAPHPDAEIGTWRGYYRRWSTLTLEEIDADELAIVDELRPYASRAPVADKRRFSAFAAPALAPILNGAHADTLVVTGGETDMCVLATVLEAIDRGYRVLVVEDAVCSSSDPGHEAALTIYRNRFAEQLGLVTTRELVEQVAARAL</sequence>
<keyword evidence="4" id="KW-1185">Reference proteome</keyword>
<dbReference type="GO" id="GO:0016787">
    <property type="term" value="F:hydrolase activity"/>
    <property type="evidence" value="ECO:0007669"/>
    <property type="project" value="UniProtKB-KW"/>
</dbReference>
<dbReference type="InterPro" id="IPR000868">
    <property type="entry name" value="Isochorismatase-like_dom"/>
</dbReference>
<dbReference type="AlphaFoldDB" id="A0A9X2T418"/>
<proteinExistence type="predicted"/>
<accession>A0A9X2T418</accession>
<evidence type="ECO:0000313" key="3">
    <source>
        <dbReference type="EMBL" id="MCS0494004.1"/>
    </source>
</evidence>
<dbReference type="CDD" id="cd00431">
    <property type="entry name" value="cysteine_hydrolases"/>
    <property type="match status" value="1"/>
</dbReference>
<dbReference type="Proteomes" id="UP001151088">
    <property type="component" value="Unassembled WGS sequence"/>
</dbReference>
<keyword evidence="1 3" id="KW-0378">Hydrolase</keyword>
<dbReference type="InterPro" id="IPR036380">
    <property type="entry name" value="Isochorismatase-like_sf"/>
</dbReference>
<dbReference type="EMBL" id="JANTHZ010000001">
    <property type="protein sequence ID" value="MCS0494004.1"/>
    <property type="molecule type" value="Genomic_DNA"/>
</dbReference>
<dbReference type="SUPFAM" id="SSF52499">
    <property type="entry name" value="Isochorismatase-like hydrolases"/>
    <property type="match status" value="1"/>
</dbReference>